<evidence type="ECO:0000313" key="1">
    <source>
        <dbReference type="EMBL" id="EFZ38066.1"/>
    </source>
</evidence>
<comment type="caution">
    <text evidence="1">The sequence shown here is derived from an EMBL/GenBank/DDBJ whole genome shotgun (WGS) entry which is preliminary data.</text>
</comment>
<dbReference type="STRING" id="28134.SAMN05444288_0430"/>
<proteinExistence type="predicted"/>
<gene>
    <name evidence="1" type="ORF">HMPREF0663_10435</name>
</gene>
<dbReference type="Proteomes" id="UP000005580">
    <property type="component" value="Unassembled WGS sequence"/>
</dbReference>
<dbReference type="HOGENOM" id="CLU_2918895_0_0_10"/>
<accession>E7RMT5</accession>
<dbReference type="AlphaFoldDB" id="E7RMT5"/>
<protein>
    <submittedName>
        <fullName evidence="1">Uncharacterized protein</fullName>
    </submittedName>
</protein>
<sequence length="61" mass="6924">MVSGLFYAFPAVDTYTFRAAYIDRLSALYGTCNGNMWAVYHSYGNLILKISKLFHCYKSLG</sequence>
<dbReference type="EMBL" id="AEPE02000002">
    <property type="protein sequence ID" value="EFZ38066.1"/>
    <property type="molecule type" value="Genomic_DNA"/>
</dbReference>
<reference evidence="1" key="1">
    <citation type="submission" date="2011-01" db="EMBL/GenBank/DDBJ databases">
        <authorList>
            <person name="Muzny D."/>
            <person name="Qin X."/>
            <person name="Buhay C."/>
            <person name="Dugan-Rocha S."/>
            <person name="Ding Y."/>
            <person name="Chen G."/>
            <person name="Hawes A."/>
            <person name="Holder M."/>
            <person name="Jhangiani S."/>
            <person name="Johnson A."/>
            <person name="Khan Z."/>
            <person name="Li Z."/>
            <person name="Liu W."/>
            <person name="Liu X."/>
            <person name="Perez L."/>
            <person name="Shen H."/>
            <person name="Wang Q."/>
            <person name="Watt J."/>
            <person name="Xi L."/>
            <person name="Xin Y."/>
            <person name="Zhou J."/>
            <person name="Deng J."/>
            <person name="Jiang H."/>
            <person name="Liu Y."/>
            <person name="Qu J."/>
            <person name="Song X.-Z."/>
            <person name="Zhang L."/>
            <person name="Villasana D."/>
            <person name="Johnson A."/>
            <person name="Liu J."/>
            <person name="Liyanage D."/>
            <person name="Lorensuhewa L."/>
            <person name="Robinson T."/>
            <person name="Song A."/>
            <person name="Song B.-B."/>
            <person name="Dinh H."/>
            <person name="Thornton R."/>
            <person name="Coyle M."/>
            <person name="Francisco L."/>
            <person name="Jackson L."/>
            <person name="Javaid M."/>
            <person name="Korchina V."/>
            <person name="Kovar C."/>
            <person name="Mata R."/>
            <person name="Mathew T."/>
            <person name="Ngo R."/>
            <person name="Nguyen L."/>
            <person name="Nguyen N."/>
            <person name="Okwuonu G."/>
            <person name="Ongeri F."/>
            <person name="Pham C."/>
            <person name="Simmons D."/>
            <person name="Wilczek-Boney K."/>
            <person name="Hale W."/>
            <person name="Jakkamsetti A."/>
            <person name="Pham P."/>
            <person name="Ruth R."/>
            <person name="San Lucas F."/>
            <person name="Warren J."/>
            <person name="Zhang J."/>
            <person name="Zhao Z."/>
            <person name="Zhou C."/>
            <person name="Zhu D."/>
            <person name="Lee S."/>
            <person name="Bess C."/>
            <person name="Blankenburg K."/>
            <person name="Forbes L."/>
            <person name="Fu Q."/>
            <person name="Gubbala S."/>
            <person name="Hirani K."/>
            <person name="Jayaseelan J.C."/>
            <person name="Lara F."/>
            <person name="Munidasa M."/>
            <person name="Palculict T."/>
            <person name="Patil S."/>
            <person name="Pu L.-L."/>
            <person name="Saada N."/>
            <person name="Tang L."/>
            <person name="Weissenberger G."/>
            <person name="Zhu Y."/>
            <person name="Hemphill L."/>
            <person name="Shang Y."/>
            <person name="Youmans B."/>
            <person name="Ayvaz T."/>
            <person name="Ross M."/>
            <person name="Santibanez J."/>
            <person name="Aqrawi P."/>
            <person name="Gross S."/>
            <person name="Joshi V."/>
            <person name="Fowler G."/>
            <person name="Nazareth L."/>
            <person name="Reid J."/>
            <person name="Worley K."/>
            <person name="Petrosino J."/>
            <person name="Highlander S."/>
            <person name="Gibbs R."/>
        </authorList>
    </citation>
    <scope>NUCLEOTIDE SEQUENCE [LARGE SCALE GENOMIC DNA]</scope>
    <source>
        <strain evidence="1">ATCC 33269</strain>
    </source>
</reference>
<evidence type="ECO:0000313" key="2">
    <source>
        <dbReference type="Proteomes" id="UP000005580"/>
    </source>
</evidence>
<organism evidence="1 2">
    <name type="scientific">Hoylesella oralis ATCC 33269</name>
    <dbReference type="NCBI Taxonomy" id="873533"/>
    <lineage>
        <taxon>Bacteria</taxon>
        <taxon>Pseudomonadati</taxon>
        <taxon>Bacteroidota</taxon>
        <taxon>Bacteroidia</taxon>
        <taxon>Bacteroidales</taxon>
        <taxon>Prevotellaceae</taxon>
        <taxon>Hoylesella</taxon>
    </lineage>
</organism>
<name>E7RMT5_9BACT</name>
<keyword evidence="2" id="KW-1185">Reference proteome</keyword>